<dbReference type="Proteomes" id="UP000594638">
    <property type="component" value="Unassembled WGS sequence"/>
</dbReference>
<organism evidence="11 12">
    <name type="scientific">Olea europaea subsp. europaea</name>
    <dbReference type="NCBI Taxonomy" id="158383"/>
    <lineage>
        <taxon>Eukaryota</taxon>
        <taxon>Viridiplantae</taxon>
        <taxon>Streptophyta</taxon>
        <taxon>Embryophyta</taxon>
        <taxon>Tracheophyta</taxon>
        <taxon>Spermatophyta</taxon>
        <taxon>Magnoliopsida</taxon>
        <taxon>eudicotyledons</taxon>
        <taxon>Gunneridae</taxon>
        <taxon>Pentapetalae</taxon>
        <taxon>asterids</taxon>
        <taxon>lamiids</taxon>
        <taxon>Lamiales</taxon>
        <taxon>Oleaceae</taxon>
        <taxon>Oleeae</taxon>
        <taxon>Olea</taxon>
    </lineage>
</organism>
<dbReference type="EC" id="2.7.11.1" evidence="2"/>
<feature type="chain" id="PRO_5035887088" description="non-specific serine/threonine protein kinase" evidence="8">
    <location>
        <begin position="27"/>
        <end position="279"/>
    </location>
</feature>
<evidence type="ECO:0000256" key="1">
    <source>
        <dbReference type="ARBA" id="ARBA00004167"/>
    </source>
</evidence>
<keyword evidence="11" id="KW-0675">Receptor</keyword>
<dbReference type="Gramene" id="OE9A051609T1">
    <property type="protein sequence ID" value="OE9A051609C1"/>
    <property type="gene ID" value="OE9A051609"/>
</dbReference>
<dbReference type="OrthoDB" id="1697053at2759"/>
<dbReference type="EMBL" id="CACTIH010000060">
    <property type="protein sequence ID" value="CAA2945545.1"/>
    <property type="molecule type" value="Genomic_DNA"/>
</dbReference>
<evidence type="ECO:0000313" key="12">
    <source>
        <dbReference type="Proteomes" id="UP000594638"/>
    </source>
</evidence>
<keyword evidence="11" id="KW-0418">Kinase</keyword>
<keyword evidence="11" id="KW-0808">Transferase</keyword>
<feature type="signal peptide" evidence="8">
    <location>
        <begin position="1"/>
        <end position="26"/>
    </location>
</feature>
<dbReference type="AlphaFoldDB" id="A0A8S0PGL8"/>
<reference evidence="11 12" key="1">
    <citation type="submission" date="2019-12" db="EMBL/GenBank/DDBJ databases">
        <authorList>
            <person name="Alioto T."/>
            <person name="Alioto T."/>
            <person name="Gomez Garrido J."/>
        </authorList>
    </citation>
    <scope>NUCLEOTIDE SEQUENCE [LARGE SCALE GENOMIC DNA]</scope>
</reference>
<evidence type="ECO:0000259" key="10">
    <source>
        <dbReference type="Pfam" id="PF14380"/>
    </source>
</evidence>
<evidence type="ECO:0000256" key="5">
    <source>
        <dbReference type="ARBA" id="ARBA00047899"/>
    </source>
</evidence>
<feature type="domain" description="Wall-associated receptor kinase galacturonan-binding" evidence="9">
    <location>
        <begin position="34"/>
        <end position="98"/>
    </location>
</feature>
<sequence length="279" mass="32164">MKYTVFFTSLDICVFCLILLSRKSSATDFRYDACLPKNCDNGPKIKFPFYIEGLQKSYCGYPGFHLKCGKHGYPMISSTENDYIVENISYPRRSFRVYNAAVLSNLNGRCLPQIRNTTLPIREFQYVNATSLYFLSNCIEPLPNDLLRYKVECPGEKRDNLDLAICDKDENLQKGLKNCEKIVAAPVEVHGDEERIVVGEYKKILRRGFELYYSSSSECSTCEREGGRCGFNTTISKFRCFCPDRPHYKGCRPRRADSGMLYFIFVAFDLWNVIIEKLV</sequence>
<evidence type="ECO:0000256" key="8">
    <source>
        <dbReference type="SAM" id="SignalP"/>
    </source>
</evidence>
<gene>
    <name evidence="11" type="ORF">OLEA9_A051609</name>
</gene>
<dbReference type="GO" id="GO:0030247">
    <property type="term" value="F:polysaccharide binding"/>
    <property type="evidence" value="ECO:0007669"/>
    <property type="project" value="InterPro"/>
</dbReference>
<feature type="transmembrane region" description="Helical" evidence="7">
    <location>
        <begin position="259"/>
        <end position="275"/>
    </location>
</feature>
<proteinExistence type="predicted"/>
<keyword evidence="7" id="KW-0812">Transmembrane</keyword>
<evidence type="ECO:0000256" key="3">
    <source>
        <dbReference type="ARBA" id="ARBA00022729"/>
    </source>
</evidence>
<keyword evidence="12" id="KW-1185">Reference proteome</keyword>
<keyword evidence="3 8" id="KW-0732">Signal</keyword>
<dbReference type="InterPro" id="IPR025287">
    <property type="entry name" value="WAK_GUB"/>
</dbReference>
<keyword evidence="7" id="KW-0472">Membrane</keyword>
<evidence type="ECO:0000313" key="11">
    <source>
        <dbReference type="EMBL" id="CAA2945545.1"/>
    </source>
</evidence>
<comment type="caution">
    <text evidence="11">The sequence shown here is derived from an EMBL/GenBank/DDBJ whole genome shotgun (WGS) entry which is preliminary data.</text>
</comment>
<dbReference type="Pfam" id="PF14380">
    <property type="entry name" value="WAK_assoc"/>
    <property type="match status" value="1"/>
</dbReference>
<evidence type="ECO:0000256" key="2">
    <source>
        <dbReference type="ARBA" id="ARBA00012513"/>
    </source>
</evidence>
<evidence type="ECO:0000259" key="9">
    <source>
        <dbReference type="Pfam" id="PF13947"/>
    </source>
</evidence>
<keyword evidence="4" id="KW-0325">Glycoprotein</keyword>
<keyword evidence="7" id="KW-1133">Transmembrane helix</keyword>
<protein>
    <recommendedName>
        <fullName evidence="2">non-specific serine/threonine protein kinase</fullName>
        <ecNumber evidence="2">2.7.11.1</ecNumber>
    </recommendedName>
</protein>
<comment type="subcellular location">
    <subcellularLocation>
        <location evidence="1">Membrane</location>
        <topology evidence="1">Single-pass membrane protein</topology>
    </subcellularLocation>
</comment>
<comment type="catalytic activity">
    <reaction evidence="5">
        <text>L-threonyl-[protein] + ATP = O-phospho-L-threonyl-[protein] + ADP + H(+)</text>
        <dbReference type="Rhea" id="RHEA:46608"/>
        <dbReference type="Rhea" id="RHEA-COMP:11060"/>
        <dbReference type="Rhea" id="RHEA-COMP:11605"/>
        <dbReference type="ChEBI" id="CHEBI:15378"/>
        <dbReference type="ChEBI" id="CHEBI:30013"/>
        <dbReference type="ChEBI" id="CHEBI:30616"/>
        <dbReference type="ChEBI" id="CHEBI:61977"/>
        <dbReference type="ChEBI" id="CHEBI:456216"/>
        <dbReference type="EC" id="2.7.11.1"/>
    </reaction>
</comment>
<evidence type="ECO:0000256" key="6">
    <source>
        <dbReference type="ARBA" id="ARBA00048679"/>
    </source>
</evidence>
<dbReference type="PANTHER" id="PTHR33138">
    <property type="entry name" value="OS01G0690200 PROTEIN"/>
    <property type="match status" value="1"/>
</dbReference>
<dbReference type="Pfam" id="PF13947">
    <property type="entry name" value="GUB_WAK_bind"/>
    <property type="match status" value="1"/>
</dbReference>
<dbReference type="GO" id="GO:0004674">
    <property type="term" value="F:protein serine/threonine kinase activity"/>
    <property type="evidence" value="ECO:0007669"/>
    <property type="project" value="UniProtKB-EC"/>
</dbReference>
<name>A0A8S0PGL8_OLEEU</name>
<dbReference type="PANTHER" id="PTHR33138:SF27">
    <property type="entry name" value="WALL-ASSOCIATED RECEPTOR KINASE C-TERMINAL DOMAIN-CONTAINING PROTEIN"/>
    <property type="match status" value="1"/>
</dbReference>
<evidence type="ECO:0000256" key="4">
    <source>
        <dbReference type="ARBA" id="ARBA00023180"/>
    </source>
</evidence>
<dbReference type="InterPro" id="IPR032872">
    <property type="entry name" value="WAK_assoc_C"/>
</dbReference>
<dbReference type="GO" id="GO:0016020">
    <property type="term" value="C:membrane"/>
    <property type="evidence" value="ECO:0007669"/>
    <property type="project" value="UniProtKB-SubCell"/>
</dbReference>
<evidence type="ECO:0000256" key="7">
    <source>
        <dbReference type="SAM" id="Phobius"/>
    </source>
</evidence>
<accession>A0A8S0PGL8</accession>
<feature type="domain" description="Wall-associated receptor kinase C-terminal" evidence="10">
    <location>
        <begin position="168"/>
        <end position="245"/>
    </location>
</feature>
<comment type="catalytic activity">
    <reaction evidence="6">
        <text>L-seryl-[protein] + ATP = O-phospho-L-seryl-[protein] + ADP + H(+)</text>
        <dbReference type="Rhea" id="RHEA:17989"/>
        <dbReference type="Rhea" id="RHEA-COMP:9863"/>
        <dbReference type="Rhea" id="RHEA-COMP:11604"/>
        <dbReference type="ChEBI" id="CHEBI:15378"/>
        <dbReference type="ChEBI" id="CHEBI:29999"/>
        <dbReference type="ChEBI" id="CHEBI:30616"/>
        <dbReference type="ChEBI" id="CHEBI:83421"/>
        <dbReference type="ChEBI" id="CHEBI:456216"/>
        <dbReference type="EC" id="2.7.11.1"/>
    </reaction>
</comment>